<dbReference type="EMBL" id="JARBHB010000006">
    <property type="protein sequence ID" value="KAJ8882126.1"/>
    <property type="molecule type" value="Genomic_DNA"/>
</dbReference>
<organism evidence="2 3">
    <name type="scientific">Dryococelus australis</name>
    <dbReference type="NCBI Taxonomy" id="614101"/>
    <lineage>
        <taxon>Eukaryota</taxon>
        <taxon>Metazoa</taxon>
        <taxon>Ecdysozoa</taxon>
        <taxon>Arthropoda</taxon>
        <taxon>Hexapoda</taxon>
        <taxon>Insecta</taxon>
        <taxon>Pterygota</taxon>
        <taxon>Neoptera</taxon>
        <taxon>Polyneoptera</taxon>
        <taxon>Phasmatodea</taxon>
        <taxon>Verophasmatodea</taxon>
        <taxon>Anareolatae</taxon>
        <taxon>Phasmatidae</taxon>
        <taxon>Eurycanthinae</taxon>
        <taxon>Dryococelus</taxon>
    </lineage>
</organism>
<gene>
    <name evidence="2" type="ORF">PR048_018614</name>
</gene>
<feature type="region of interest" description="Disordered" evidence="1">
    <location>
        <begin position="17"/>
        <end position="53"/>
    </location>
</feature>
<comment type="caution">
    <text evidence="2">The sequence shown here is derived from an EMBL/GenBank/DDBJ whole genome shotgun (WGS) entry which is preliminary data.</text>
</comment>
<evidence type="ECO:0000256" key="1">
    <source>
        <dbReference type="SAM" id="MobiDB-lite"/>
    </source>
</evidence>
<reference evidence="2 3" key="1">
    <citation type="submission" date="2023-02" db="EMBL/GenBank/DDBJ databases">
        <title>LHISI_Scaffold_Assembly.</title>
        <authorList>
            <person name="Stuart O.P."/>
            <person name="Cleave R."/>
            <person name="Magrath M.J.L."/>
            <person name="Mikheyev A.S."/>
        </authorList>
    </citation>
    <scope>NUCLEOTIDE SEQUENCE [LARGE SCALE GENOMIC DNA]</scope>
    <source>
        <strain evidence="2">Daus_M_001</strain>
        <tissue evidence="2">Leg muscle</tissue>
    </source>
</reference>
<accession>A0ABQ9HD63</accession>
<evidence type="ECO:0000313" key="2">
    <source>
        <dbReference type="EMBL" id="KAJ8882126.1"/>
    </source>
</evidence>
<keyword evidence="3" id="KW-1185">Reference proteome</keyword>
<protein>
    <submittedName>
        <fullName evidence="2">Uncharacterized protein</fullName>
    </submittedName>
</protein>
<dbReference type="Proteomes" id="UP001159363">
    <property type="component" value="Chromosome 5"/>
</dbReference>
<sequence>MHLKENLETHMMPAQLLQGHDLPPPLANFGAGQGSTRQRRRESEHAQGNVRESAAIHSPIVACQHSPTATASAWITSLRPKLSTMGRQKWIFARLAVQWSIPNTITKALGNTCYCGSTGQFRSALTAASIAMPGIDEISPGGQERVVTTNAPTDAMNSAEEQDHHASH</sequence>
<proteinExistence type="predicted"/>
<name>A0ABQ9HD63_9NEOP</name>
<evidence type="ECO:0000313" key="3">
    <source>
        <dbReference type="Proteomes" id="UP001159363"/>
    </source>
</evidence>